<dbReference type="Proteomes" id="UP000549616">
    <property type="component" value="Unassembled WGS sequence"/>
</dbReference>
<dbReference type="EMBL" id="JACCFK010000001">
    <property type="protein sequence ID" value="NYI87076.1"/>
    <property type="molecule type" value="Genomic_DNA"/>
</dbReference>
<name>A0A853AWU8_9PSEU</name>
<sequence length="128" mass="14293">MVTPEQKKRRADAFHRAINPVMRMMPGQVVLETTGRRSGLPRQVPVGGKVIDGAFWFVSGDGPRAAYIRNIEANPAVRVRLGSTWRTGTAHLLPEDDPYERLNKLPAFNSMMVRRLGTAPLTVRVDLD</sequence>
<gene>
    <name evidence="1" type="ORF">HNR02_000399</name>
</gene>
<dbReference type="AlphaFoldDB" id="A0A853AWU8"/>
<dbReference type="NCBIfam" id="TIGR00026">
    <property type="entry name" value="hi_GC_TIGR00026"/>
    <property type="match status" value="1"/>
</dbReference>
<dbReference type="GO" id="GO:0016491">
    <property type="term" value="F:oxidoreductase activity"/>
    <property type="evidence" value="ECO:0007669"/>
    <property type="project" value="InterPro"/>
</dbReference>
<protein>
    <submittedName>
        <fullName evidence="1">Deazaflavin-dependent oxidoreductase (Nitroreductase family)</fullName>
    </submittedName>
</protein>
<evidence type="ECO:0000313" key="1">
    <source>
        <dbReference type="EMBL" id="NYI87076.1"/>
    </source>
</evidence>
<dbReference type="SUPFAM" id="SSF50475">
    <property type="entry name" value="FMN-binding split barrel"/>
    <property type="match status" value="1"/>
</dbReference>
<dbReference type="RefSeq" id="WP_179771521.1">
    <property type="nucleotide sequence ID" value="NZ_JACCFK010000001.1"/>
</dbReference>
<keyword evidence="2" id="KW-1185">Reference proteome</keyword>
<proteinExistence type="predicted"/>
<organism evidence="1 2">
    <name type="scientific">Amycolatopsis endophytica</name>
    <dbReference type="NCBI Taxonomy" id="860233"/>
    <lineage>
        <taxon>Bacteria</taxon>
        <taxon>Bacillati</taxon>
        <taxon>Actinomycetota</taxon>
        <taxon>Actinomycetes</taxon>
        <taxon>Pseudonocardiales</taxon>
        <taxon>Pseudonocardiaceae</taxon>
        <taxon>Amycolatopsis</taxon>
    </lineage>
</organism>
<dbReference type="InterPro" id="IPR004378">
    <property type="entry name" value="F420H2_quin_Rdtase"/>
</dbReference>
<dbReference type="InterPro" id="IPR012349">
    <property type="entry name" value="Split_barrel_FMN-bd"/>
</dbReference>
<evidence type="ECO:0000313" key="2">
    <source>
        <dbReference type="Proteomes" id="UP000549616"/>
    </source>
</evidence>
<accession>A0A853AWU8</accession>
<comment type="caution">
    <text evidence="1">The sequence shown here is derived from an EMBL/GenBank/DDBJ whole genome shotgun (WGS) entry which is preliminary data.</text>
</comment>
<dbReference type="Gene3D" id="2.30.110.10">
    <property type="entry name" value="Electron Transport, Fmn-binding Protein, Chain A"/>
    <property type="match status" value="1"/>
</dbReference>
<dbReference type="Pfam" id="PF04075">
    <property type="entry name" value="F420H2_quin_red"/>
    <property type="match status" value="1"/>
</dbReference>
<reference evidence="1 2" key="1">
    <citation type="submission" date="2020-07" db="EMBL/GenBank/DDBJ databases">
        <title>Sequencing the genomes of 1000 actinobacteria strains.</title>
        <authorList>
            <person name="Klenk H.-P."/>
        </authorList>
    </citation>
    <scope>NUCLEOTIDE SEQUENCE [LARGE SCALE GENOMIC DNA]</scope>
    <source>
        <strain evidence="1 2">DSM 104006</strain>
    </source>
</reference>